<comment type="caution">
    <text evidence="2">The sequence shown here is derived from an EMBL/GenBank/DDBJ whole genome shotgun (WGS) entry which is preliminary data.</text>
</comment>
<dbReference type="AlphaFoldDB" id="A0ABC8R5L2"/>
<evidence type="ECO:0000313" key="3">
    <source>
        <dbReference type="Proteomes" id="UP001642360"/>
    </source>
</evidence>
<reference evidence="2 3" key="1">
    <citation type="submission" date="2024-02" db="EMBL/GenBank/DDBJ databases">
        <authorList>
            <person name="Vignale AGUSTIN F."/>
            <person name="Sosa J E."/>
            <person name="Modenutti C."/>
        </authorList>
    </citation>
    <scope>NUCLEOTIDE SEQUENCE [LARGE SCALE GENOMIC DNA]</scope>
</reference>
<dbReference type="EMBL" id="CAUOFW020000981">
    <property type="protein sequence ID" value="CAK9139691.1"/>
    <property type="molecule type" value="Genomic_DNA"/>
</dbReference>
<protein>
    <submittedName>
        <fullName evidence="2">Uncharacterized protein</fullName>
    </submittedName>
</protein>
<dbReference type="Proteomes" id="UP001642360">
    <property type="component" value="Unassembled WGS sequence"/>
</dbReference>
<sequence>MAGDDWDKSEHRKRATRRSLEDDWGRLERHRRTTKKLSKFVKGWSRGNRIIARERLKWCWRSSVQHRPLALKDGRNVTWENERKRYQKRLSEDSSKEKSLKSFDMKDPSRGKHKTYYLWPEKPMILNSDTM</sequence>
<gene>
    <name evidence="2" type="ORF">ILEXP_LOCUS7091</name>
</gene>
<evidence type="ECO:0000256" key="1">
    <source>
        <dbReference type="SAM" id="MobiDB-lite"/>
    </source>
</evidence>
<keyword evidence="3" id="KW-1185">Reference proteome</keyword>
<organism evidence="2 3">
    <name type="scientific">Ilex paraguariensis</name>
    <name type="common">yerba mate</name>
    <dbReference type="NCBI Taxonomy" id="185542"/>
    <lineage>
        <taxon>Eukaryota</taxon>
        <taxon>Viridiplantae</taxon>
        <taxon>Streptophyta</taxon>
        <taxon>Embryophyta</taxon>
        <taxon>Tracheophyta</taxon>
        <taxon>Spermatophyta</taxon>
        <taxon>Magnoliopsida</taxon>
        <taxon>eudicotyledons</taxon>
        <taxon>Gunneridae</taxon>
        <taxon>Pentapetalae</taxon>
        <taxon>asterids</taxon>
        <taxon>campanulids</taxon>
        <taxon>Aquifoliales</taxon>
        <taxon>Aquifoliaceae</taxon>
        <taxon>Ilex</taxon>
    </lineage>
</organism>
<name>A0ABC8R5L2_9AQUA</name>
<proteinExistence type="predicted"/>
<evidence type="ECO:0000313" key="2">
    <source>
        <dbReference type="EMBL" id="CAK9139691.1"/>
    </source>
</evidence>
<feature type="region of interest" description="Disordered" evidence="1">
    <location>
        <begin position="86"/>
        <end position="110"/>
    </location>
</feature>
<accession>A0ABC8R5L2</accession>